<evidence type="ECO:0000313" key="2">
    <source>
        <dbReference type="EMBL" id="MBA5635463.1"/>
    </source>
</evidence>
<keyword evidence="3" id="KW-1185">Reference proteome</keyword>
<dbReference type="SUPFAM" id="SSF51182">
    <property type="entry name" value="RmlC-like cupins"/>
    <property type="match status" value="1"/>
</dbReference>
<dbReference type="Pfam" id="PF07883">
    <property type="entry name" value="Cupin_2"/>
    <property type="match status" value="1"/>
</dbReference>
<dbReference type="Gene3D" id="2.60.120.10">
    <property type="entry name" value="Jelly Rolls"/>
    <property type="match status" value="1"/>
</dbReference>
<dbReference type="InterPro" id="IPR011051">
    <property type="entry name" value="RmlC_Cupin_sf"/>
</dbReference>
<dbReference type="InterPro" id="IPR014710">
    <property type="entry name" value="RmlC-like_jellyroll"/>
</dbReference>
<reference evidence="2 3" key="1">
    <citation type="submission" date="2020-07" db="EMBL/GenBank/DDBJ databases">
        <title>Novel species isolated from subtropical streams in China.</title>
        <authorList>
            <person name="Lu H."/>
        </authorList>
    </citation>
    <scope>NUCLEOTIDE SEQUENCE [LARGE SCALE GENOMIC DNA]</scope>
    <source>
        <strain evidence="2 3">LX20W</strain>
    </source>
</reference>
<proteinExistence type="predicted"/>
<evidence type="ECO:0000259" key="1">
    <source>
        <dbReference type="Pfam" id="PF07883"/>
    </source>
</evidence>
<accession>A0A7W2EN11</accession>
<sequence>MLAHAPAFAQDSSARTELKRVELSGAPGMEVISSIVEFKPGEDVPPHFHHGVEAAYVLQGAMLQTPGKAPSLIATGTAVMNLRDVVHGGAKVVGDTSFKLFTVHVVDKNKPLYDSPH</sequence>
<name>A0A7W2EN11_9BURK</name>
<protein>
    <submittedName>
        <fullName evidence="2">Cupin domain-containing protein</fullName>
    </submittedName>
</protein>
<dbReference type="PANTHER" id="PTHR38599:SF1">
    <property type="entry name" value="CUPIN DOMAIN PROTEIN (AFU_ORTHOLOGUE AFUA_3G13620)"/>
    <property type="match status" value="1"/>
</dbReference>
<comment type="caution">
    <text evidence="2">The sequence shown here is derived from an EMBL/GenBank/DDBJ whole genome shotgun (WGS) entry which is preliminary data.</text>
</comment>
<organism evidence="2 3">
    <name type="scientific">Rugamonas brunnea</name>
    <dbReference type="NCBI Taxonomy" id="2758569"/>
    <lineage>
        <taxon>Bacteria</taxon>
        <taxon>Pseudomonadati</taxon>
        <taxon>Pseudomonadota</taxon>
        <taxon>Betaproteobacteria</taxon>
        <taxon>Burkholderiales</taxon>
        <taxon>Oxalobacteraceae</taxon>
        <taxon>Telluria group</taxon>
        <taxon>Rugamonas</taxon>
    </lineage>
</organism>
<dbReference type="Proteomes" id="UP000534388">
    <property type="component" value="Unassembled WGS sequence"/>
</dbReference>
<dbReference type="EMBL" id="JACEZT010000001">
    <property type="protein sequence ID" value="MBA5635463.1"/>
    <property type="molecule type" value="Genomic_DNA"/>
</dbReference>
<feature type="domain" description="Cupin type-2" evidence="1">
    <location>
        <begin position="35"/>
        <end position="103"/>
    </location>
</feature>
<dbReference type="PANTHER" id="PTHR38599">
    <property type="entry name" value="CUPIN DOMAIN PROTEIN (AFU_ORTHOLOGUE AFUA_3G13620)"/>
    <property type="match status" value="1"/>
</dbReference>
<dbReference type="InterPro" id="IPR013096">
    <property type="entry name" value="Cupin_2"/>
</dbReference>
<dbReference type="AlphaFoldDB" id="A0A7W2EN11"/>
<evidence type="ECO:0000313" key="3">
    <source>
        <dbReference type="Proteomes" id="UP000534388"/>
    </source>
</evidence>
<gene>
    <name evidence="2" type="ORF">H3H37_00070</name>
</gene>